<dbReference type="Proteomes" id="UP000323000">
    <property type="component" value="Chromosome 5"/>
</dbReference>
<dbReference type="GO" id="GO:0035861">
    <property type="term" value="C:site of double-strand break"/>
    <property type="evidence" value="ECO:0007669"/>
    <property type="project" value="TreeGrafter"/>
</dbReference>
<evidence type="ECO:0000256" key="7">
    <source>
        <dbReference type="ARBA" id="ARBA00023204"/>
    </source>
</evidence>
<evidence type="ECO:0000259" key="9">
    <source>
        <dbReference type="Pfam" id="PF01336"/>
    </source>
</evidence>
<dbReference type="GO" id="GO:0000724">
    <property type="term" value="P:double-strand break repair via homologous recombination"/>
    <property type="evidence" value="ECO:0007669"/>
    <property type="project" value="TreeGrafter"/>
</dbReference>
<evidence type="ECO:0000313" key="11">
    <source>
        <dbReference type="EMBL" id="TXG60964.1"/>
    </source>
</evidence>
<dbReference type="CDD" id="cd04478">
    <property type="entry name" value="RPA2_DBD_D"/>
    <property type="match status" value="1"/>
</dbReference>
<dbReference type="OrthoDB" id="25571at2759"/>
<keyword evidence="8" id="KW-0539">Nucleus</keyword>
<dbReference type="GO" id="GO:0003697">
    <property type="term" value="F:single-stranded DNA binding"/>
    <property type="evidence" value="ECO:0007669"/>
    <property type="project" value="TreeGrafter"/>
</dbReference>
<dbReference type="Gene3D" id="1.10.10.10">
    <property type="entry name" value="Winged helix-like DNA-binding domain superfamily/Winged helix DNA-binding domain"/>
    <property type="match status" value="1"/>
</dbReference>
<evidence type="ECO:0000256" key="4">
    <source>
        <dbReference type="ARBA" id="ARBA00022763"/>
    </source>
</evidence>
<evidence type="ECO:0000256" key="3">
    <source>
        <dbReference type="ARBA" id="ARBA00022705"/>
    </source>
</evidence>
<dbReference type="GO" id="GO:0006260">
    <property type="term" value="P:DNA replication"/>
    <property type="evidence" value="ECO:0007669"/>
    <property type="project" value="UniProtKB-KW"/>
</dbReference>
<protein>
    <recommendedName>
        <fullName evidence="13">Replication protein A C-terminal domain-containing protein</fullName>
    </recommendedName>
</protein>
<evidence type="ECO:0008006" key="13">
    <source>
        <dbReference type="Google" id="ProtNLM"/>
    </source>
</evidence>
<feature type="domain" description="Replication protein A C-terminal" evidence="10">
    <location>
        <begin position="303"/>
        <end position="368"/>
    </location>
</feature>
<keyword evidence="7" id="KW-0234">DNA repair</keyword>
<dbReference type="FunFam" id="2.40.50.140:FF:000184">
    <property type="entry name" value="replication protein A 32 kDa subunit A-like"/>
    <property type="match status" value="1"/>
</dbReference>
<comment type="similarity">
    <text evidence="2">Belongs to the replication factor A protein 2 family.</text>
</comment>
<evidence type="ECO:0000256" key="6">
    <source>
        <dbReference type="ARBA" id="ARBA00023172"/>
    </source>
</evidence>
<evidence type="ECO:0000256" key="8">
    <source>
        <dbReference type="ARBA" id="ARBA00023242"/>
    </source>
</evidence>
<dbReference type="InterPro" id="IPR036390">
    <property type="entry name" value="WH_DNA-bd_sf"/>
</dbReference>
<evidence type="ECO:0000256" key="2">
    <source>
        <dbReference type="ARBA" id="ARBA00007815"/>
    </source>
</evidence>
<comment type="caution">
    <text evidence="11">The sequence shown here is derived from an EMBL/GenBank/DDBJ whole genome shotgun (WGS) entry which is preliminary data.</text>
</comment>
<dbReference type="InterPro" id="IPR036388">
    <property type="entry name" value="WH-like_DNA-bd_sf"/>
</dbReference>
<evidence type="ECO:0000259" key="10">
    <source>
        <dbReference type="Pfam" id="PF08784"/>
    </source>
</evidence>
<dbReference type="InterPro" id="IPR014892">
    <property type="entry name" value="RPA_C"/>
</dbReference>
<dbReference type="Pfam" id="PF08784">
    <property type="entry name" value="RPA_C"/>
    <property type="match status" value="1"/>
</dbReference>
<comment type="subcellular location">
    <subcellularLocation>
        <location evidence="1">Nucleus</location>
    </subcellularLocation>
</comment>
<keyword evidence="5" id="KW-0238">DNA-binding</keyword>
<name>A0A5C7HVY8_9ROSI</name>
<keyword evidence="6" id="KW-0233">DNA recombination</keyword>
<dbReference type="AlphaFoldDB" id="A0A5C7HVY8"/>
<dbReference type="InterPro" id="IPR040260">
    <property type="entry name" value="RFA2-like"/>
</dbReference>
<accession>A0A5C7HVY8</accession>
<dbReference type="PANTHER" id="PTHR13989:SF16">
    <property type="entry name" value="REPLICATION PROTEIN A2"/>
    <property type="match status" value="1"/>
</dbReference>
<feature type="domain" description="OB" evidence="9">
    <location>
        <begin position="207"/>
        <end position="280"/>
    </location>
</feature>
<gene>
    <name evidence="11" type="ORF">EZV62_012327</name>
</gene>
<dbReference type="Gene3D" id="2.40.50.140">
    <property type="entry name" value="Nucleic acid-binding proteins"/>
    <property type="match status" value="1"/>
</dbReference>
<keyword evidence="4" id="KW-0227">DNA damage</keyword>
<proteinExistence type="inferred from homology"/>
<reference evidence="12" key="1">
    <citation type="journal article" date="2019" name="Gigascience">
        <title>De novo genome assembly of the endangered Acer yangbiense, a plant species with extremely small populations endemic to Yunnan Province, China.</title>
        <authorList>
            <person name="Yang J."/>
            <person name="Wariss H.M."/>
            <person name="Tao L."/>
            <person name="Zhang R."/>
            <person name="Yun Q."/>
            <person name="Hollingsworth P."/>
            <person name="Dao Z."/>
            <person name="Luo G."/>
            <person name="Guo H."/>
            <person name="Ma Y."/>
            <person name="Sun W."/>
        </authorList>
    </citation>
    <scope>NUCLEOTIDE SEQUENCE [LARGE SCALE GENOMIC DNA]</scope>
    <source>
        <strain evidence="12">cv. Malutang</strain>
    </source>
</reference>
<dbReference type="SUPFAM" id="SSF46785">
    <property type="entry name" value="Winged helix' DNA-binding domain"/>
    <property type="match status" value="1"/>
</dbReference>
<dbReference type="Pfam" id="PF01336">
    <property type="entry name" value="tRNA_anti-codon"/>
    <property type="match status" value="1"/>
</dbReference>
<sequence length="377" mass="41680">MRLDPFQVPGKSSPLCYVCFVFSEVFPPELYRLTLLGSGLYLRLGVETVVSAAGHTSPAGSALAGVLRHNTAKAVSGDSTMEILDIWGDTLEDWVDSVGLLPLQDPIGLATAAVHSRSRHSWVARVRGEFDGASLFAGGGFMPSQATSAPSSSFSISKGFVVCFINEFILQDRNARTLLPMTVKQINDISSNDESGAYGDGVDSNTVTIVGLVCDIQDKEPQFVFLVDDGTGQVECTRWAHERLEFNEVNQIVRGMYVRVYGHLKSLQDKRSLNAYSMRPVTDFNEITSHFIECIYVHMYNTKLQNSIDGRMSIDQIVLNFLRRPECLAINNGVHCNDIARQLNLPKDKLMEVLESLNENSLVYTVDEVHYKSAVNA</sequence>
<dbReference type="GO" id="GO:0000781">
    <property type="term" value="C:chromosome, telomeric region"/>
    <property type="evidence" value="ECO:0007669"/>
    <property type="project" value="TreeGrafter"/>
</dbReference>
<evidence type="ECO:0000256" key="5">
    <source>
        <dbReference type="ARBA" id="ARBA00023125"/>
    </source>
</evidence>
<keyword evidence="3" id="KW-0235">DNA replication</keyword>
<evidence type="ECO:0000313" key="12">
    <source>
        <dbReference type="Proteomes" id="UP000323000"/>
    </source>
</evidence>
<dbReference type="PANTHER" id="PTHR13989">
    <property type="entry name" value="REPLICATION PROTEIN A-RELATED"/>
    <property type="match status" value="1"/>
</dbReference>
<dbReference type="InterPro" id="IPR004365">
    <property type="entry name" value="NA-bd_OB_tRNA"/>
</dbReference>
<dbReference type="InterPro" id="IPR012340">
    <property type="entry name" value="NA-bd_OB-fold"/>
</dbReference>
<dbReference type="SUPFAM" id="SSF50249">
    <property type="entry name" value="Nucleic acid-binding proteins"/>
    <property type="match status" value="1"/>
</dbReference>
<dbReference type="GO" id="GO:0006289">
    <property type="term" value="P:nucleotide-excision repair"/>
    <property type="evidence" value="ECO:0007669"/>
    <property type="project" value="TreeGrafter"/>
</dbReference>
<evidence type="ECO:0000256" key="1">
    <source>
        <dbReference type="ARBA" id="ARBA00004123"/>
    </source>
</evidence>
<organism evidence="11 12">
    <name type="scientific">Acer yangbiense</name>
    <dbReference type="NCBI Taxonomy" id="1000413"/>
    <lineage>
        <taxon>Eukaryota</taxon>
        <taxon>Viridiplantae</taxon>
        <taxon>Streptophyta</taxon>
        <taxon>Embryophyta</taxon>
        <taxon>Tracheophyta</taxon>
        <taxon>Spermatophyta</taxon>
        <taxon>Magnoliopsida</taxon>
        <taxon>eudicotyledons</taxon>
        <taxon>Gunneridae</taxon>
        <taxon>Pentapetalae</taxon>
        <taxon>rosids</taxon>
        <taxon>malvids</taxon>
        <taxon>Sapindales</taxon>
        <taxon>Sapindaceae</taxon>
        <taxon>Hippocastanoideae</taxon>
        <taxon>Acereae</taxon>
        <taxon>Acer</taxon>
    </lineage>
</organism>
<dbReference type="GO" id="GO:0005662">
    <property type="term" value="C:DNA replication factor A complex"/>
    <property type="evidence" value="ECO:0007669"/>
    <property type="project" value="TreeGrafter"/>
</dbReference>
<dbReference type="EMBL" id="VAHF01000005">
    <property type="protein sequence ID" value="TXG60964.1"/>
    <property type="molecule type" value="Genomic_DNA"/>
</dbReference>
<keyword evidence="12" id="KW-1185">Reference proteome</keyword>